<dbReference type="Gene3D" id="2.160.20.120">
    <property type="match status" value="1"/>
</dbReference>
<keyword evidence="1" id="KW-0732">Signal</keyword>
<name>A0A5C8J9V6_9BACT</name>
<dbReference type="Pfam" id="PF10988">
    <property type="entry name" value="DUF2807"/>
    <property type="match status" value="1"/>
</dbReference>
<protein>
    <submittedName>
        <fullName evidence="3">DUF2807 domain-containing protein</fullName>
    </submittedName>
</protein>
<dbReference type="RefSeq" id="WP_147923349.1">
    <property type="nucleotide sequence ID" value="NZ_VRTY01000091.1"/>
</dbReference>
<dbReference type="OrthoDB" id="5585143at2"/>
<reference evidence="3 4" key="1">
    <citation type="submission" date="2019-08" db="EMBL/GenBank/DDBJ databases">
        <authorList>
            <person name="Shi S."/>
        </authorList>
    </citation>
    <scope>NUCLEOTIDE SEQUENCE [LARGE SCALE GENOMIC DNA]</scope>
    <source>
        <strain evidence="3 4">GY10130</strain>
    </source>
</reference>
<keyword evidence="4" id="KW-1185">Reference proteome</keyword>
<feature type="signal peptide" evidence="1">
    <location>
        <begin position="1"/>
        <end position="27"/>
    </location>
</feature>
<dbReference type="InterPro" id="IPR021255">
    <property type="entry name" value="DUF2807"/>
</dbReference>
<evidence type="ECO:0000313" key="3">
    <source>
        <dbReference type="EMBL" id="TXK33743.1"/>
    </source>
</evidence>
<feature type="chain" id="PRO_5022901825" evidence="1">
    <location>
        <begin position="28"/>
        <end position="240"/>
    </location>
</feature>
<dbReference type="AlphaFoldDB" id="A0A5C8J9V6"/>
<dbReference type="PANTHER" id="PTHR39200:SF1">
    <property type="entry name" value="AUTO-TRANSPORTER ADHESIN HEAD GIN DOMAIN-CONTAINING PROTEIN-RELATED"/>
    <property type="match status" value="1"/>
</dbReference>
<dbReference type="PANTHER" id="PTHR39200">
    <property type="entry name" value="HYPOTHETICAL EXPORTED PROTEIN"/>
    <property type="match status" value="1"/>
</dbReference>
<accession>A0A5C8J9V6</accession>
<evidence type="ECO:0000313" key="4">
    <source>
        <dbReference type="Proteomes" id="UP000321926"/>
    </source>
</evidence>
<sequence length="240" mass="25118">MKVIKFYATTLAFFVFALLLVETPVLAQQLKGNGNIKKESRKASGFTGIDVSGGFAVEITQGNNEGVVLEAEDNLLGQISTEVKNGVLHIYNKESITSSKGMKAYITIKELKAIDISGGVKVTGNSTFKTNTLNIDMSGGSKVTLAMDVKTLNTDMSGAAKVDFSGRADNVKLDLSGASKVTADKLEAKKVKVEASGASKVNVFAKESLEIEASGASHVAYKGSPSISAETSAAAKVSKL</sequence>
<dbReference type="Proteomes" id="UP000321926">
    <property type="component" value="Unassembled WGS sequence"/>
</dbReference>
<dbReference type="EMBL" id="VRTY01000091">
    <property type="protein sequence ID" value="TXK33743.1"/>
    <property type="molecule type" value="Genomic_DNA"/>
</dbReference>
<evidence type="ECO:0000256" key="1">
    <source>
        <dbReference type="SAM" id="SignalP"/>
    </source>
</evidence>
<gene>
    <name evidence="3" type="ORF">FVR03_18980</name>
</gene>
<evidence type="ECO:0000259" key="2">
    <source>
        <dbReference type="Pfam" id="PF10988"/>
    </source>
</evidence>
<comment type="caution">
    <text evidence="3">The sequence shown here is derived from an EMBL/GenBank/DDBJ whole genome shotgun (WGS) entry which is preliminary data.</text>
</comment>
<proteinExistence type="predicted"/>
<feature type="domain" description="Putative auto-transporter adhesin head GIN" evidence="2">
    <location>
        <begin position="46"/>
        <end position="225"/>
    </location>
</feature>
<organism evidence="3 4">
    <name type="scientific">Pontibacter qinzhouensis</name>
    <dbReference type="NCBI Taxonomy" id="2603253"/>
    <lineage>
        <taxon>Bacteria</taxon>
        <taxon>Pseudomonadati</taxon>
        <taxon>Bacteroidota</taxon>
        <taxon>Cytophagia</taxon>
        <taxon>Cytophagales</taxon>
        <taxon>Hymenobacteraceae</taxon>
        <taxon>Pontibacter</taxon>
    </lineage>
</organism>